<evidence type="ECO:0000256" key="1">
    <source>
        <dbReference type="SAM" id="MobiDB-lite"/>
    </source>
</evidence>
<accession>A0A914YMV9</accession>
<feature type="compositionally biased region" description="Polar residues" evidence="1">
    <location>
        <begin position="1"/>
        <end position="15"/>
    </location>
</feature>
<evidence type="ECO:0000313" key="2">
    <source>
        <dbReference type="Proteomes" id="UP000887577"/>
    </source>
</evidence>
<dbReference type="Proteomes" id="UP000887577">
    <property type="component" value="Unplaced"/>
</dbReference>
<name>A0A914YMV9_9BILA</name>
<organism evidence="2 3">
    <name type="scientific">Panagrolaimus superbus</name>
    <dbReference type="NCBI Taxonomy" id="310955"/>
    <lineage>
        <taxon>Eukaryota</taxon>
        <taxon>Metazoa</taxon>
        <taxon>Ecdysozoa</taxon>
        <taxon>Nematoda</taxon>
        <taxon>Chromadorea</taxon>
        <taxon>Rhabditida</taxon>
        <taxon>Tylenchina</taxon>
        <taxon>Panagrolaimomorpha</taxon>
        <taxon>Panagrolaimoidea</taxon>
        <taxon>Panagrolaimidae</taxon>
        <taxon>Panagrolaimus</taxon>
    </lineage>
</organism>
<dbReference type="AlphaFoldDB" id="A0A914YMV9"/>
<feature type="region of interest" description="Disordered" evidence="1">
    <location>
        <begin position="1"/>
        <end position="94"/>
    </location>
</feature>
<dbReference type="WBParaSite" id="PSU_v2.g20727.t1">
    <property type="protein sequence ID" value="PSU_v2.g20727.t1"/>
    <property type="gene ID" value="PSU_v2.g20727"/>
</dbReference>
<sequence length="305" mass="34148">MQEDQGGSSSRTFRQQVPALGGDQGYSIPTQGQGGFADFGFLSPEEDERRRRELNGQKEEDSRKRQAGGKVVEGIDYNVAAGGAPKKQPRKETLRPDEIEFEEPVRYIVVDDTPGRNMVLMREEDEGIDGESAGYKVRGTLAYAMAVTKVREGPTMYIPALIRRAEGSGQDTYVHFLAANEQHEQRVHGRSCDWSNGLIESRSLGEVYVAVVPDDWVKLTAHMALPEVLVGQNHRGGMLFRAIKMMDPTKREWISRGMAINNRQEGQQARYLWEAKLMAKHQMIIRTLELCNTTVMPSGVSKTSC</sequence>
<protein>
    <submittedName>
        <fullName evidence="3">Uncharacterized protein</fullName>
    </submittedName>
</protein>
<feature type="compositionally biased region" description="Basic and acidic residues" evidence="1">
    <location>
        <begin position="47"/>
        <end position="64"/>
    </location>
</feature>
<proteinExistence type="predicted"/>
<reference evidence="3" key="1">
    <citation type="submission" date="2022-11" db="UniProtKB">
        <authorList>
            <consortium name="WormBaseParasite"/>
        </authorList>
    </citation>
    <scope>IDENTIFICATION</scope>
</reference>
<keyword evidence="2" id="KW-1185">Reference proteome</keyword>
<evidence type="ECO:0000313" key="3">
    <source>
        <dbReference type="WBParaSite" id="PSU_v2.g20727.t1"/>
    </source>
</evidence>